<dbReference type="SUPFAM" id="SSF56219">
    <property type="entry name" value="DNase I-like"/>
    <property type="match status" value="1"/>
</dbReference>
<dbReference type="AlphaFoldDB" id="A0A183T8H3"/>
<dbReference type="OrthoDB" id="10030815at2759"/>
<gene>
    <name evidence="2" type="ORF">SSLN_LOCUS12771</name>
</gene>
<evidence type="ECO:0000313" key="2">
    <source>
        <dbReference type="EMBL" id="VDL99156.1"/>
    </source>
</evidence>
<dbReference type="Proteomes" id="UP000275846">
    <property type="component" value="Unassembled WGS sequence"/>
</dbReference>
<evidence type="ECO:0000256" key="1">
    <source>
        <dbReference type="SAM" id="MobiDB-lite"/>
    </source>
</evidence>
<dbReference type="EMBL" id="UYSU01037528">
    <property type="protein sequence ID" value="VDL99156.1"/>
    <property type="molecule type" value="Genomic_DNA"/>
</dbReference>
<accession>A0A183T8H3</accession>
<keyword evidence="3" id="KW-1185">Reference proteome</keyword>
<dbReference type="PANTHER" id="PTHR23227">
    <property type="entry name" value="BUCENTAUR RELATED"/>
    <property type="match status" value="1"/>
</dbReference>
<protein>
    <submittedName>
        <fullName evidence="4">Endo/exonuclease/phosphatase domain-containing protein</fullName>
    </submittedName>
</protein>
<evidence type="ECO:0000313" key="4">
    <source>
        <dbReference type="WBParaSite" id="SSLN_0001326501-mRNA-1"/>
    </source>
</evidence>
<sequence>MTSSDAAKDKFYEDLDTRLTTVPKADKLIVLGDFKTRVGTVHECWVPTRTSAANVCQTPSPANQHLPPSNAEEGHVYAPSVTALAAAGLCSSPEARSTGCAGNQGDPRCRWFDGSPPRHLPDEAPTSTPTKTSTLLACVVRPGSGGGREECAVTLTAAVGRLPTDNYTQTSQLVQCVWQDAQWRLRHHQPPAPSTISGPLDSVLTPGIDEGGGGINDRLMSLHMPLRGDKFATIISAYAPPMKSSDATKDKFYEDLHTMLANVPKADKLIVLDDFNARGGTDQAAWQGVLGPHGLGSCNDNGLLFLRTCAEHRLLLTNTFCLLTREKATWMHPRSRRWQLLHFVLLRRRGLQDILVTKAIRPKDFLRERTGIRRNPTRSLQARQAPADGRTHNTLP</sequence>
<dbReference type="STRING" id="70667.A0A183T8H3"/>
<name>A0A183T8H3_SCHSO</name>
<organism evidence="4">
    <name type="scientific">Schistocephalus solidus</name>
    <name type="common">Tapeworm</name>
    <dbReference type="NCBI Taxonomy" id="70667"/>
    <lineage>
        <taxon>Eukaryota</taxon>
        <taxon>Metazoa</taxon>
        <taxon>Spiralia</taxon>
        <taxon>Lophotrochozoa</taxon>
        <taxon>Platyhelminthes</taxon>
        <taxon>Cestoda</taxon>
        <taxon>Eucestoda</taxon>
        <taxon>Diphyllobothriidea</taxon>
        <taxon>Diphyllobothriidae</taxon>
        <taxon>Schistocephalus</taxon>
    </lineage>
</organism>
<evidence type="ECO:0000313" key="3">
    <source>
        <dbReference type="Proteomes" id="UP000275846"/>
    </source>
</evidence>
<reference evidence="4" key="1">
    <citation type="submission" date="2016-06" db="UniProtKB">
        <authorList>
            <consortium name="WormBaseParasite"/>
        </authorList>
    </citation>
    <scope>IDENTIFICATION</scope>
</reference>
<dbReference type="Gene3D" id="3.60.10.10">
    <property type="entry name" value="Endonuclease/exonuclease/phosphatase"/>
    <property type="match status" value="1"/>
</dbReference>
<dbReference type="WBParaSite" id="SSLN_0001326501-mRNA-1">
    <property type="protein sequence ID" value="SSLN_0001326501-mRNA-1"/>
    <property type="gene ID" value="SSLN_0001326501"/>
</dbReference>
<dbReference type="InterPro" id="IPR036691">
    <property type="entry name" value="Endo/exonu/phosph_ase_sf"/>
</dbReference>
<reference evidence="2 3" key="2">
    <citation type="submission" date="2018-11" db="EMBL/GenBank/DDBJ databases">
        <authorList>
            <consortium name="Pathogen Informatics"/>
        </authorList>
    </citation>
    <scope>NUCLEOTIDE SEQUENCE [LARGE SCALE GENOMIC DNA]</scope>
    <source>
        <strain evidence="2 3">NST_G2</strain>
    </source>
</reference>
<dbReference type="PANTHER" id="PTHR23227:SF84">
    <property type="entry name" value="ENDONUCLEASE_EXONUCLEASE_PHOSPHATASE DOMAIN-CONTAINING PROTEIN"/>
    <property type="match status" value="1"/>
</dbReference>
<proteinExistence type="predicted"/>
<feature type="region of interest" description="Disordered" evidence="1">
    <location>
        <begin position="371"/>
        <end position="396"/>
    </location>
</feature>
<dbReference type="InterPro" id="IPR027124">
    <property type="entry name" value="Swc5/CFDP1/2"/>
</dbReference>